<evidence type="ECO:0000313" key="5">
    <source>
        <dbReference type="Proteomes" id="UP000549394"/>
    </source>
</evidence>
<feature type="region of interest" description="Disordered" evidence="2">
    <location>
        <begin position="328"/>
        <end position="354"/>
    </location>
</feature>
<keyword evidence="5" id="KW-1185">Reference proteome</keyword>
<keyword evidence="1" id="KW-0175">Coiled coil</keyword>
<dbReference type="PANTHER" id="PTHR23167:SF46">
    <property type="entry name" value="EPS15 HOMOLOGY DOMAIN CONTAINING PROTEIN-BINDING PROTEIN 1, ISOFORM F"/>
    <property type="match status" value="1"/>
</dbReference>
<dbReference type="InterPro" id="IPR019448">
    <property type="entry name" value="NT-C2"/>
</dbReference>
<protein>
    <submittedName>
        <fullName evidence="4">DgyrCDS7737</fullName>
    </submittedName>
</protein>
<dbReference type="Pfam" id="PF12130">
    <property type="entry name" value="bMERB_dom"/>
    <property type="match status" value="1"/>
</dbReference>
<dbReference type="InterPro" id="IPR022735">
    <property type="entry name" value="bMERB_dom"/>
</dbReference>
<sequence>MEEARRKRMPSVWQNLKRVRKRASKWRVTLSFDLIEVKTTSHWQPSEVRVKCKSGRQKHETAWASWQPQVTDPYFGVAEWTTPCNIEARVTLFRLANSTIFDAKLWKVTVLGREKNGKHKEMGQAYLDLSKHVDPTQSVQQKIKITMEAKKLHCQSAGIQLTISTALITEALATDDDLRSLASSDCSRINDVANMEDVEEEVTLPTSNGIRNEDVLEIFSNIESLKESHSPSPVPSPTPLKVAPPNNLFLPKKGEETPFDYSIDLEELRKRLALSPETNLNNTFEEEKNDMSVNDELEEMSREVDAFCINNFENPSSPVENTLSARYATRNSRDNSPEKLSEEQKLKTNSSIFSEREQEGEDIFKGYSIYEKESAKKNFITSQTLEIRSEDRYDVRIEEEIIEEEEEEEQEEEKEIEGIKENIEVRKDDKILSNSEIREKISDNINKLNDSSNIQNETNPFVNGNSDYTRESQNSTPSFSNGVAAVENSRCEQEEEILAWSSFICKKFGVTINDLNFSSWRDGRALTIITRHYIPHAAPYLTAPVSLNRVIEALFKIENISKPSKINDSESLIAYLATVKKSLEKKSYMSFERQQELQTKARELIEQYKKPSVELKSPSQEMSLEDERRQLEQEQVRMDKKLEEILEKIREAQKEGEDDSDLRSAQVQFVNAKNALHRRIEFLDLQEKAKELTERQNSINTKLRNLNSFPGKHSSK</sequence>
<dbReference type="InterPro" id="IPR036872">
    <property type="entry name" value="CH_dom_sf"/>
</dbReference>
<proteinExistence type="predicted"/>
<feature type="coiled-coil region" evidence="1">
    <location>
        <begin position="621"/>
        <end position="655"/>
    </location>
</feature>
<dbReference type="Pfam" id="PF10358">
    <property type="entry name" value="NT-C2"/>
    <property type="match status" value="1"/>
</dbReference>
<dbReference type="PROSITE" id="PS51840">
    <property type="entry name" value="C2_NT"/>
    <property type="match status" value="1"/>
</dbReference>
<organism evidence="4 5">
    <name type="scientific">Dimorphilus gyrociliatus</name>
    <dbReference type="NCBI Taxonomy" id="2664684"/>
    <lineage>
        <taxon>Eukaryota</taxon>
        <taxon>Metazoa</taxon>
        <taxon>Spiralia</taxon>
        <taxon>Lophotrochozoa</taxon>
        <taxon>Annelida</taxon>
        <taxon>Polychaeta</taxon>
        <taxon>Polychaeta incertae sedis</taxon>
        <taxon>Dinophilidae</taxon>
        <taxon>Dimorphilus</taxon>
    </lineage>
</organism>
<feature type="domain" description="C2 NT-type" evidence="3">
    <location>
        <begin position="16"/>
        <end position="167"/>
    </location>
</feature>
<feature type="compositionally biased region" description="Basic and acidic residues" evidence="2">
    <location>
        <begin position="331"/>
        <end position="346"/>
    </location>
</feature>
<feature type="coiled-coil region" evidence="1">
    <location>
        <begin position="394"/>
        <end position="422"/>
    </location>
</feature>
<evidence type="ECO:0000313" key="4">
    <source>
        <dbReference type="EMBL" id="CAD5119092.1"/>
    </source>
</evidence>
<evidence type="ECO:0000256" key="1">
    <source>
        <dbReference type="SAM" id="Coils"/>
    </source>
</evidence>
<evidence type="ECO:0000256" key="2">
    <source>
        <dbReference type="SAM" id="MobiDB-lite"/>
    </source>
</evidence>
<comment type="caution">
    <text evidence="4">The sequence shown here is derived from an EMBL/GenBank/DDBJ whole genome shotgun (WGS) entry which is preliminary data.</text>
</comment>
<dbReference type="AlphaFoldDB" id="A0A7I8VUI5"/>
<dbReference type="PANTHER" id="PTHR23167">
    <property type="entry name" value="CALPONIN HOMOLOGY DOMAIN-CONTAINING PROTEIN DDB_G0272472-RELATED"/>
    <property type="match status" value="1"/>
</dbReference>
<dbReference type="SUPFAM" id="SSF47576">
    <property type="entry name" value="Calponin-homology domain, CH-domain"/>
    <property type="match status" value="1"/>
</dbReference>
<gene>
    <name evidence="4" type="ORF">DGYR_LOCUS7380</name>
</gene>
<dbReference type="OrthoDB" id="5972258at2759"/>
<accession>A0A7I8VUI5</accession>
<dbReference type="Gene3D" id="1.10.418.10">
    <property type="entry name" value="Calponin-like domain"/>
    <property type="match status" value="1"/>
</dbReference>
<evidence type="ECO:0000259" key="3">
    <source>
        <dbReference type="PROSITE" id="PS51840"/>
    </source>
</evidence>
<dbReference type="EMBL" id="CAJFCJ010000009">
    <property type="protein sequence ID" value="CAD5119092.1"/>
    <property type="molecule type" value="Genomic_DNA"/>
</dbReference>
<name>A0A7I8VUI5_9ANNE</name>
<dbReference type="InterPro" id="IPR050540">
    <property type="entry name" value="F-actin_Monoox_Mical"/>
</dbReference>
<dbReference type="Proteomes" id="UP000549394">
    <property type="component" value="Unassembled WGS sequence"/>
</dbReference>
<reference evidence="4 5" key="1">
    <citation type="submission" date="2020-08" db="EMBL/GenBank/DDBJ databases">
        <authorList>
            <person name="Hejnol A."/>
        </authorList>
    </citation>
    <scope>NUCLEOTIDE SEQUENCE [LARGE SCALE GENOMIC DNA]</scope>
</reference>